<dbReference type="SUPFAM" id="SSF47598">
    <property type="entry name" value="Ribbon-helix-helix"/>
    <property type="match status" value="1"/>
</dbReference>
<dbReference type="InterPro" id="IPR013321">
    <property type="entry name" value="Arc_rbn_hlx_hlx"/>
</dbReference>
<accession>C4GAU6</accession>
<dbReference type="Gene3D" id="1.10.1220.10">
    <property type="entry name" value="Met repressor-like"/>
    <property type="match status" value="1"/>
</dbReference>
<proteinExistence type="predicted"/>
<keyword evidence="2" id="KW-1185">Reference proteome</keyword>
<sequence length="57" mass="6853">MKGRKVTGIRMPQELDKQVKEIADYLGYTKNGLINQILREWLSEYRRQNEKRKKDGE</sequence>
<dbReference type="EMBL" id="ACIP02000002">
    <property type="protein sequence ID" value="EEP28239.1"/>
    <property type="molecule type" value="Genomic_DNA"/>
</dbReference>
<evidence type="ECO:0000313" key="1">
    <source>
        <dbReference type="EMBL" id="EEP28239.1"/>
    </source>
</evidence>
<name>C4GAU6_9FIRM</name>
<protein>
    <recommendedName>
        <fullName evidence="3">Ribbon-helix-helix protein CopG domain-containing protein</fullName>
    </recommendedName>
</protein>
<evidence type="ECO:0000313" key="2">
    <source>
        <dbReference type="Proteomes" id="UP000003494"/>
    </source>
</evidence>
<dbReference type="HOGENOM" id="CLU_2994243_0_0_9"/>
<dbReference type="STRING" id="626523.GCWU000342_01047"/>
<evidence type="ECO:0008006" key="3">
    <source>
        <dbReference type="Google" id="ProtNLM"/>
    </source>
</evidence>
<reference evidence="1" key="1">
    <citation type="submission" date="2009-04" db="EMBL/GenBank/DDBJ databases">
        <authorList>
            <person name="Weinstock G."/>
            <person name="Sodergren E."/>
            <person name="Clifton S."/>
            <person name="Fulton L."/>
            <person name="Fulton B."/>
            <person name="Courtney L."/>
            <person name="Fronick C."/>
            <person name="Harrison M."/>
            <person name="Strong C."/>
            <person name="Farmer C."/>
            <person name="Delahaunty K."/>
            <person name="Markovic C."/>
            <person name="Hall O."/>
            <person name="Minx P."/>
            <person name="Tomlinson C."/>
            <person name="Mitreva M."/>
            <person name="Nelson J."/>
            <person name="Hou S."/>
            <person name="Wollam A."/>
            <person name="Pepin K.H."/>
            <person name="Johnson M."/>
            <person name="Bhonagiri V."/>
            <person name="Nash W.E."/>
            <person name="Warren W."/>
            <person name="Chinwalla A."/>
            <person name="Mardis E.R."/>
            <person name="Wilson R.K."/>
        </authorList>
    </citation>
    <scope>NUCLEOTIDE SEQUENCE [LARGE SCALE GENOMIC DNA]</scope>
    <source>
        <strain evidence="1">DSM 14600</strain>
    </source>
</reference>
<dbReference type="AlphaFoldDB" id="C4GAU6"/>
<comment type="caution">
    <text evidence="1">The sequence shown here is derived from an EMBL/GenBank/DDBJ whole genome shotgun (WGS) entry which is preliminary data.</text>
</comment>
<dbReference type="Proteomes" id="UP000003494">
    <property type="component" value="Unassembled WGS sequence"/>
</dbReference>
<gene>
    <name evidence="1" type="ORF">GCWU000342_01047</name>
</gene>
<dbReference type="GO" id="GO:0006355">
    <property type="term" value="P:regulation of DNA-templated transcription"/>
    <property type="evidence" value="ECO:0007669"/>
    <property type="project" value="InterPro"/>
</dbReference>
<dbReference type="InterPro" id="IPR010985">
    <property type="entry name" value="Ribbon_hlx_hlx"/>
</dbReference>
<organism evidence="1 2">
    <name type="scientific">Shuttleworthella satelles DSM 14600</name>
    <dbReference type="NCBI Taxonomy" id="626523"/>
    <lineage>
        <taxon>Bacteria</taxon>
        <taxon>Bacillati</taxon>
        <taxon>Bacillota</taxon>
        <taxon>Clostridia</taxon>
        <taxon>Lachnospirales</taxon>
        <taxon>Lachnospiraceae</taxon>
        <taxon>Shuttleworthella</taxon>
    </lineage>
</organism>
<dbReference type="RefSeq" id="WP_006906058.1">
    <property type="nucleotide sequence ID" value="NZ_GG665866.1"/>
</dbReference>